<evidence type="ECO:0000313" key="2">
    <source>
        <dbReference type="EMBL" id="QJE94626.1"/>
    </source>
</evidence>
<keyword evidence="1" id="KW-0472">Membrane</keyword>
<dbReference type="AlphaFoldDB" id="A0A858RC74"/>
<evidence type="ECO:0000313" key="3">
    <source>
        <dbReference type="Proteomes" id="UP000501812"/>
    </source>
</evidence>
<feature type="transmembrane region" description="Helical" evidence="1">
    <location>
        <begin position="20"/>
        <end position="42"/>
    </location>
</feature>
<keyword evidence="1" id="KW-1133">Transmembrane helix</keyword>
<dbReference type="KEGG" id="luo:HHL09_02120"/>
<gene>
    <name evidence="2" type="ORF">HHL09_02120</name>
</gene>
<reference evidence="2 3" key="1">
    <citation type="submission" date="2020-04" db="EMBL/GenBank/DDBJ databases">
        <title>Luteolibacter sp. G-1-1-1 isolated from soil.</title>
        <authorList>
            <person name="Dahal R.H."/>
        </authorList>
    </citation>
    <scope>NUCLEOTIDE SEQUENCE [LARGE SCALE GENOMIC DNA]</scope>
    <source>
        <strain evidence="2 3">G-1-1-1</strain>
    </source>
</reference>
<dbReference type="Gene3D" id="3.30.700.10">
    <property type="entry name" value="Glycoprotein, Type 4 Pilin"/>
    <property type="match status" value="1"/>
</dbReference>
<keyword evidence="1" id="KW-0812">Transmembrane</keyword>
<proteinExistence type="predicted"/>
<dbReference type="SUPFAM" id="SSF54523">
    <property type="entry name" value="Pili subunits"/>
    <property type="match status" value="1"/>
</dbReference>
<keyword evidence="3" id="KW-1185">Reference proteome</keyword>
<dbReference type="InterPro" id="IPR045584">
    <property type="entry name" value="Pilin-like"/>
</dbReference>
<name>A0A858RC74_9BACT</name>
<dbReference type="Pfam" id="PF07963">
    <property type="entry name" value="N_methyl"/>
    <property type="match status" value="1"/>
</dbReference>
<evidence type="ECO:0000256" key="1">
    <source>
        <dbReference type="SAM" id="Phobius"/>
    </source>
</evidence>
<sequence>MKTPLSLKRRFLRGFTLIELMVAMAITTVIVTVLVSITGVALDSWQRGRAEIRASRQAKSMLDTLAKDFESMVSRRGNSFEWMYAKISSDLPGTSANQSSNAADLIFFTAATDRYLGEIGTANDAGGDVSCVGYKLEYQDPVKGTEEDDSSTFVFYRLLVNPDDTFKDLLGQADLKAAFSSYDDKVKEVENFVCENIYQFTLTFQVEVTQPGSGNNAPTTVPVRVTLGEDAAGTEMILRGNGLETDASVGQLKPVVSIDELKAGRLKGVEIGITVLSDAAVIRLNTPGLKDEVREKILAQESFQYSRTVELPGM</sequence>
<dbReference type="EMBL" id="CP051774">
    <property type="protein sequence ID" value="QJE94626.1"/>
    <property type="molecule type" value="Genomic_DNA"/>
</dbReference>
<protein>
    <submittedName>
        <fullName evidence="2">Prepilin-type N-terminal cleavage/methylation domain-containing protein</fullName>
    </submittedName>
</protein>
<dbReference type="PROSITE" id="PS00409">
    <property type="entry name" value="PROKAR_NTER_METHYL"/>
    <property type="match status" value="1"/>
</dbReference>
<organism evidence="2 3">
    <name type="scientific">Luteolibacter luteus</name>
    <dbReference type="NCBI Taxonomy" id="2728835"/>
    <lineage>
        <taxon>Bacteria</taxon>
        <taxon>Pseudomonadati</taxon>
        <taxon>Verrucomicrobiota</taxon>
        <taxon>Verrucomicrobiia</taxon>
        <taxon>Verrucomicrobiales</taxon>
        <taxon>Verrucomicrobiaceae</taxon>
        <taxon>Luteolibacter</taxon>
    </lineage>
</organism>
<dbReference type="NCBIfam" id="TIGR02532">
    <property type="entry name" value="IV_pilin_GFxxxE"/>
    <property type="match status" value="1"/>
</dbReference>
<dbReference type="InterPro" id="IPR012902">
    <property type="entry name" value="N_methyl_site"/>
</dbReference>
<accession>A0A858RC74</accession>
<dbReference type="Proteomes" id="UP000501812">
    <property type="component" value="Chromosome"/>
</dbReference>
<dbReference type="RefSeq" id="WP_169452847.1">
    <property type="nucleotide sequence ID" value="NZ_CP051774.1"/>
</dbReference>